<keyword evidence="1" id="KW-0378">Hydrolase</keyword>
<evidence type="ECO:0000256" key="2">
    <source>
        <dbReference type="SAM" id="SignalP"/>
    </source>
</evidence>
<protein>
    <submittedName>
        <fullName evidence="4">N-acetylmuramoyl-L-alanine amidase</fullName>
    </submittedName>
</protein>
<dbReference type="InterPro" id="IPR013783">
    <property type="entry name" value="Ig-like_fold"/>
</dbReference>
<dbReference type="Gene3D" id="3.40.630.40">
    <property type="entry name" value="Zn-dependent exopeptidases"/>
    <property type="match status" value="1"/>
</dbReference>
<evidence type="ECO:0000256" key="1">
    <source>
        <dbReference type="ARBA" id="ARBA00022801"/>
    </source>
</evidence>
<gene>
    <name evidence="4" type="ORF">H8R05_08510</name>
</gene>
<reference evidence="4 5" key="1">
    <citation type="submission" date="2020-08" db="EMBL/GenBank/DDBJ databases">
        <authorList>
            <person name="Liu C."/>
            <person name="Sun Q."/>
        </authorList>
    </citation>
    <scope>NUCLEOTIDE SEQUENCE [LARGE SCALE GENOMIC DNA]</scope>
    <source>
        <strain evidence="4 5">22A2-44</strain>
    </source>
</reference>
<organism evidence="4 5">
    <name type="scientific">Anaerotruncus massiliensis</name>
    <name type="common">ex Togo et al. 2019</name>
    <dbReference type="NCBI Taxonomy" id="1673720"/>
    <lineage>
        <taxon>Bacteria</taxon>
        <taxon>Bacillati</taxon>
        <taxon>Bacillota</taxon>
        <taxon>Clostridia</taxon>
        <taxon>Eubacteriales</taxon>
        <taxon>Oscillospiraceae</taxon>
        <taxon>Anaerotruncus</taxon>
    </lineage>
</organism>
<dbReference type="PANTHER" id="PTHR30404">
    <property type="entry name" value="N-ACETYLMURAMOYL-L-ALANINE AMIDASE"/>
    <property type="match status" value="1"/>
</dbReference>
<dbReference type="SMART" id="SM00646">
    <property type="entry name" value="Ami_3"/>
    <property type="match status" value="1"/>
</dbReference>
<comment type="caution">
    <text evidence="4">The sequence shown here is derived from an EMBL/GenBank/DDBJ whole genome shotgun (WGS) entry which is preliminary data.</text>
</comment>
<dbReference type="Pfam" id="PF01520">
    <property type="entry name" value="Amidase_3"/>
    <property type="match status" value="1"/>
</dbReference>
<dbReference type="PANTHER" id="PTHR30404:SF0">
    <property type="entry name" value="N-ACETYLMURAMOYL-L-ALANINE AMIDASE AMIC"/>
    <property type="match status" value="1"/>
</dbReference>
<keyword evidence="2" id="KW-0732">Signal</keyword>
<dbReference type="Gene3D" id="2.60.40.10">
    <property type="entry name" value="Immunoglobulins"/>
    <property type="match status" value="1"/>
</dbReference>
<name>A0ABR7AES7_9FIRM</name>
<accession>A0ABR7AES7</accession>
<feature type="domain" description="MurNAc-LAA" evidence="3">
    <location>
        <begin position="477"/>
        <end position="589"/>
    </location>
</feature>
<keyword evidence="5" id="KW-1185">Reference proteome</keyword>
<sequence length="594" mass="62402">MKIDGMCRKLISTALAAALCAGVAAPSLAAGGYNDFDAITSHVNLKVPARLTLTRPEKDVSTSAAAYFITGGSDPDEKLTMNGEAVSGRGARGSFGVLVALQKGVNTFVFRNGGRSEEINITRGADTPVTITNIRSAVPSFDCATYSGETISLQCTAPSGAQVTATVGGRQVALKQAAATAVAGVPATFSAKTTAGEVDGTRNLGPVTYTMTYKGKTSSVKSAGSVYLTGSGSRLYVEVKNVAASVYKDAAASAFIETAKGGAVDYVTEVGNMYHLSTGGWIPKESVQPLEEQVNIRNRVSDVSFEQAGSGEYYTFHGTANTMFRAYMDGEKLYVKLFNTTGIADYEDGMADGSDLFDAVRVTEEDGDTVMQFLRSGSRRLWGYDISYDDGDVILYAKYAPRVSGGSQPLSGVTIAVDAGHGGADPGAIGIPGTGGAMEKDITLASAVAVQKRLESLGAKVVLCRTGDDDVDMNKRMQITLDNRADLFISLHCNSLAYTKDMNTIGGTEVYYFEPISKSLASTLSANVAGYTGRTNRGAKQSNYRVTLNAFAPSVLVEMGFVTNPTEYDSMTSRNGIYQTANAIGDGVLAVLGV</sequence>
<feature type="chain" id="PRO_5046307391" evidence="2">
    <location>
        <begin position="30"/>
        <end position="594"/>
    </location>
</feature>
<dbReference type="SUPFAM" id="SSF53187">
    <property type="entry name" value="Zn-dependent exopeptidases"/>
    <property type="match status" value="1"/>
</dbReference>
<dbReference type="InterPro" id="IPR050695">
    <property type="entry name" value="N-acetylmuramoyl_amidase_3"/>
</dbReference>
<dbReference type="CDD" id="cd02696">
    <property type="entry name" value="MurNAc-LAA"/>
    <property type="match status" value="1"/>
</dbReference>
<dbReference type="Proteomes" id="UP000602181">
    <property type="component" value="Unassembled WGS sequence"/>
</dbReference>
<dbReference type="InterPro" id="IPR002508">
    <property type="entry name" value="MurNAc-LAA_cat"/>
</dbReference>
<evidence type="ECO:0000259" key="3">
    <source>
        <dbReference type="SMART" id="SM00646"/>
    </source>
</evidence>
<feature type="signal peptide" evidence="2">
    <location>
        <begin position="1"/>
        <end position="29"/>
    </location>
</feature>
<dbReference type="EMBL" id="JACOIH010000012">
    <property type="protein sequence ID" value="MBC3938950.1"/>
    <property type="molecule type" value="Genomic_DNA"/>
</dbReference>
<proteinExistence type="predicted"/>
<evidence type="ECO:0000313" key="4">
    <source>
        <dbReference type="EMBL" id="MBC3938950.1"/>
    </source>
</evidence>
<evidence type="ECO:0000313" key="5">
    <source>
        <dbReference type="Proteomes" id="UP000602181"/>
    </source>
</evidence>